<dbReference type="RefSeq" id="WP_406699111.1">
    <property type="nucleotide sequence ID" value="NZ_CP155447.1"/>
</dbReference>
<proteinExistence type="predicted"/>
<feature type="coiled-coil region" evidence="1">
    <location>
        <begin position="52"/>
        <end position="89"/>
    </location>
</feature>
<dbReference type="Pfam" id="PF01527">
    <property type="entry name" value="HTH_Tnp_1"/>
    <property type="match status" value="1"/>
</dbReference>
<dbReference type="GO" id="GO:0006313">
    <property type="term" value="P:DNA transposition"/>
    <property type="evidence" value="ECO:0007669"/>
    <property type="project" value="InterPro"/>
</dbReference>
<dbReference type="EMBL" id="CP155447">
    <property type="protein sequence ID" value="XBH06261.1"/>
    <property type="molecule type" value="Genomic_DNA"/>
</dbReference>
<name>A0AAU7CM14_9BACT</name>
<dbReference type="AlphaFoldDB" id="A0AAU7CM14"/>
<dbReference type="GO" id="GO:0004803">
    <property type="term" value="F:transposase activity"/>
    <property type="evidence" value="ECO:0007669"/>
    <property type="project" value="InterPro"/>
</dbReference>
<dbReference type="InterPro" id="IPR009057">
    <property type="entry name" value="Homeodomain-like_sf"/>
</dbReference>
<evidence type="ECO:0000256" key="1">
    <source>
        <dbReference type="SAM" id="Coils"/>
    </source>
</evidence>
<accession>A0AAU7CM14</accession>
<gene>
    <name evidence="2" type="ORF">V5E97_09550</name>
</gene>
<protein>
    <submittedName>
        <fullName evidence="2">Transposase</fullName>
    </submittedName>
</protein>
<sequence>MRKRPRPDQIAKILRAVQADLQAGLNINQACRKGGIGLTTYYRWKALQENPVSGEQIKISELENENGRLKELVAELALDRRMLQEALKKKP</sequence>
<organism evidence="2">
    <name type="scientific">Singulisphaera sp. Ch08</name>
    <dbReference type="NCBI Taxonomy" id="3120278"/>
    <lineage>
        <taxon>Bacteria</taxon>
        <taxon>Pseudomonadati</taxon>
        <taxon>Planctomycetota</taxon>
        <taxon>Planctomycetia</taxon>
        <taxon>Isosphaerales</taxon>
        <taxon>Isosphaeraceae</taxon>
        <taxon>Singulisphaera</taxon>
    </lineage>
</organism>
<keyword evidence="1" id="KW-0175">Coiled coil</keyword>
<evidence type="ECO:0000313" key="2">
    <source>
        <dbReference type="EMBL" id="XBH06261.1"/>
    </source>
</evidence>
<reference evidence="2" key="1">
    <citation type="submission" date="2024-05" db="EMBL/GenBank/DDBJ databases">
        <title>Planctomycetes of the genus Singulisphaera possess chitinolytic capabilities.</title>
        <authorList>
            <person name="Ivanova A."/>
        </authorList>
    </citation>
    <scope>NUCLEOTIDE SEQUENCE</scope>
    <source>
        <strain evidence="2">Ch08T</strain>
    </source>
</reference>
<dbReference type="InterPro" id="IPR002514">
    <property type="entry name" value="Transposase_8"/>
</dbReference>
<dbReference type="GO" id="GO:0003677">
    <property type="term" value="F:DNA binding"/>
    <property type="evidence" value="ECO:0007669"/>
    <property type="project" value="InterPro"/>
</dbReference>
<dbReference type="SUPFAM" id="SSF46689">
    <property type="entry name" value="Homeodomain-like"/>
    <property type="match status" value="1"/>
</dbReference>